<comment type="similarity">
    <text evidence="3">Belongs to the OpgD/OpgG family.</text>
</comment>
<dbReference type="InterPro" id="IPR014438">
    <property type="entry name" value="Glucan_biosyn_MdoG/MdoD"/>
</dbReference>
<comment type="pathway">
    <text evidence="2">Glycan metabolism; osmoregulated periplasmic glucan (OPG) biosynthesis.</text>
</comment>
<dbReference type="InterPro" id="IPR014756">
    <property type="entry name" value="Ig_E-set"/>
</dbReference>
<organism evidence="6 7">
    <name type="scientific">Aquimixticola soesokkakensis</name>
    <dbReference type="NCBI Taxonomy" id="1519096"/>
    <lineage>
        <taxon>Bacteria</taxon>
        <taxon>Pseudomonadati</taxon>
        <taxon>Pseudomonadota</taxon>
        <taxon>Alphaproteobacteria</taxon>
        <taxon>Rhodobacterales</taxon>
        <taxon>Paracoccaceae</taxon>
        <taxon>Aquimixticola</taxon>
    </lineage>
</organism>
<keyword evidence="4" id="KW-0574">Periplasm</keyword>
<feature type="domain" description="Glucan biosynthesis periplasmic MdoG C-terminal" evidence="5">
    <location>
        <begin position="81"/>
        <end position="563"/>
    </location>
</feature>
<name>A0A1Y5RUK8_9RHOB</name>
<dbReference type="SUPFAM" id="SSF81296">
    <property type="entry name" value="E set domains"/>
    <property type="match status" value="1"/>
</dbReference>
<dbReference type="InterPro" id="IPR011013">
    <property type="entry name" value="Gal_mutarotase_sf_dom"/>
</dbReference>
<evidence type="ECO:0000256" key="4">
    <source>
        <dbReference type="ARBA" id="ARBA00022764"/>
    </source>
</evidence>
<dbReference type="InterPro" id="IPR013783">
    <property type="entry name" value="Ig-like_fold"/>
</dbReference>
<dbReference type="Gene3D" id="2.60.40.10">
    <property type="entry name" value="Immunoglobulins"/>
    <property type="match status" value="1"/>
</dbReference>
<dbReference type="GO" id="GO:0051274">
    <property type="term" value="P:beta-glucan biosynthetic process"/>
    <property type="evidence" value="ECO:0007669"/>
    <property type="project" value="TreeGrafter"/>
</dbReference>
<dbReference type="Proteomes" id="UP000193862">
    <property type="component" value="Unassembled WGS sequence"/>
</dbReference>
<dbReference type="GO" id="GO:0030288">
    <property type="term" value="C:outer membrane-bounded periplasmic space"/>
    <property type="evidence" value="ECO:0007669"/>
    <property type="project" value="TreeGrafter"/>
</dbReference>
<dbReference type="Gene3D" id="2.70.98.10">
    <property type="match status" value="1"/>
</dbReference>
<sequence length="567" mass="62531">MHGKIIGSMPDTSVLLRPACGRFTRRSVLTLLTGSTAALAFAGRSFAQETAPEGQTPAAADPVVTPPAAPVVEAAPEPLPFDFDWLSSQMQAKAGRAYVAPPKSADVIPDLDYDAYRLIQFNPEAARWRDEKALFQVHAFHPGWLYRETVNINEVVDGFQTPMTFSTDDFLYYNGLKDRVPEHTDLPGVAGFRLNTPLNRADMFDELVAFVGASYFRALGRGNSYGLSARGLAINTGLSGEEEFPRFSDFWLVRPAQGQTSVQIYAALDSPSCTGAFGFTITPGEETVIDVTSRLYFRRDVEQLGVAALTSMFLFDEKNRGDFDDYRPQVHDSSALMVQRSDGDVLWRPLNNPQRLGSSYLNEPNMKAFGLIQRDRDFADYQDAGAHYQDRPSVLIEPKGDWGTGAVRLVEIPSDLEGNDNIVSFWVPSNKPKAGEMRAYDYRLRWGALGTDRDGDRAWIVNTLAGQGGTSGVSDVDPKLRKFVIDFDGGLMAGLSSAAAEDLEPVVTLSGGKIQHIALSKVDGTTMWRLVIDVDGQNERLVELVAHVAGFGRKLTETWIYQWMRSS</sequence>
<evidence type="ECO:0000256" key="2">
    <source>
        <dbReference type="ARBA" id="ARBA00005001"/>
    </source>
</evidence>
<evidence type="ECO:0000313" key="7">
    <source>
        <dbReference type="Proteomes" id="UP000193862"/>
    </source>
</evidence>
<dbReference type="Pfam" id="PF04349">
    <property type="entry name" value="MdoG"/>
    <property type="match status" value="1"/>
</dbReference>
<dbReference type="InterPro" id="IPR007444">
    <property type="entry name" value="Glucan_biosyn_MdoG_C"/>
</dbReference>
<evidence type="ECO:0000256" key="1">
    <source>
        <dbReference type="ARBA" id="ARBA00004418"/>
    </source>
</evidence>
<dbReference type="InterPro" id="IPR014718">
    <property type="entry name" value="GH-type_carb-bd"/>
</dbReference>
<dbReference type="PIRSF" id="PIRSF006281">
    <property type="entry name" value="MdoG"/>
    <property type="match status" value="1"/>
</dbReference>
<evidence type="ECO:0000256" key="3">
    <source>
        <dbReference type="ARBA" id="ARBA00009284"/>
    </source>
</evidence>
<comment type="subcellular location">
    <subcellularLocation>
        <location evidence="1">Periplasm</location>
    </subcellularLocation>
</comment>
<evidence type="ECO:0000259" key="5">
    <source>
        <dbReference type="Pfam" id="PF04349"/>
    </source>
</evidence>
<reference evidence="6 7" key="1">
    <citation type="submission" date="2017-03" db="EMBL/GenBank/DDBJ databases">
        <authorList>
            <person name="Afonso C.L."/>
            <person name="Miller P.J."/>
            <person name="Scott M.A."/>
            <person name="Spackman E."/>
            <person name="Goraichik I."/>
            <person name="Dimitrov K.M."/>
            <person name="Suarez D.L."/>
            <person name="Swayne D.E."/>
        </authorList>
    </citation>
    <scope>NUCLEOTIDE SEQUENCE [LARGE SCALE GENOMIC DNA]</scope>
    <source>
        <strain evidence="6 7">CECT 8620</strain>
    </source>
</reference>
<dbReference type="PANTHER" id="PTHR30504:SF2">
    <property type="entry name" value="GLUCANS BIOSYNTHESIS PROTEIN G"/>
    <property type="match status" value="1"/>
</dbReference>
<protein>
    <submittedName>
        <fullName evidence="6">Glucans biosynthesis protein G</fullName>
    </submittedName>
</protein>
<dbReference type="PANTHER" id="PTHR30504">
    <property type="entry name" value="GLUCANS BIOSYNTHESIS PROTEIN"/>
    <property type="match status" value="1"/>
</dbReference>
<dbReference type="EMBL" id="FWFS01000002">
    <property type="protein sequence ID" value="SLN25440.1"/>
    <property type="molecule type" value="Genomic_DNA"/>
</dbReference>
<dbReference type="GO" id="GO:0030246">
    <property type="term" value="F:carbohydrate binding"/>
    <property type="evidence" value="ECO:0007669"/>
    <property type="project" value="InterPro"/>
</dbReference>
<gene>
    <name evidence="6" type="primary">mdoG</name>
    <name evidence="6" type="ORF">AQS8620_00747</name>
</gene>
<dbReference type="SUPFAM" id="SSF74650">
    <property type="entry name" value="Galactose mutarotase-like"/>
    <property type="match status" value="1"/>
</dbReference>
<accession>A0A1Y5RUK8</accession>
<dbReference type="AlphaFoldDB" id="A0A1Y5RUK8"/>
<dbReference type="UniPathway" id="UPA00637"/>
<proteinExistence type="inferred from homology"/>
<evidence type="ECO:0000313" key="6">
    <source>
        <dbReference type="EMBL" id="SLN25440.1"/>
    </source>
</evidence>
<keyword evidence="7" id="KW-1185">Reference proteome</keyword>
<dbReference type="GO" id="GO:0003824">
    <property type="term" value="F:catalytic activity"/>
    <property type="evidence" value="ECO:0007669"/>
    <property type="project" value="InterPro"/>
</dbReference>